<dbReference type="Gene3D" id="1.25.10.10">
    <property type="entry name" value="Leucine-rich Repeat Variant"/>
    <property type="match status" value="1"/>
</dbReference>
<dbReference type="SUPFAM" id="SSF48371">
    <property type="entry name" value="ARM repeat"/>
    <property type="match status" value="1"/>
</dbReference>
<protein>
    <submittedName>
        <fullName evidence="2">Putative nuclear transport receptor crm1/msn5 importin beta superfamily</fullName>
    </submittedName>
</protein>
<dbReference type="AlphaFoldDB" id="A0A090X8W4"/>
<evidence type="ECO:0000259" key="1">
    <source>
        <dbReference type="Pfam" id="PF19273"/>
    </source>
</evidence>
<reference evidence="2" key="1">
    <citation type="journal article" date="2015" name="PLoS Negl. Trop. Dis.">
        <title>Deep Sequencing Analysis of the Ixodes ricinus Haemocytome.</title>
        <authorList>
            <person name="Kotsyfakis M."/>
            <person name="Kopacek P."/>
            <person name="Franta Z."/>
            <person name="Pedra J.H."/>
            <person name="Ribeiro J.M."/>
        </authorList>
    </citation>
    <scope>NUCLEOTIDE SEQUENCE</scope>
</reference>
<accession>A0A090X8W4</accession>
<dbReference type="PANTHER" id="PTHR11223">
    <property type="entry name" value="EXPORTIN 1/5"/>
    <property type="match status" value="1"/>
</dbReference>
<dbReference type="InterPro" id="IPR045478">
    <property type="entry name" value="Exportin-5_C"/>
</dbReference>
<dbReference type="GO" id="GO:0005737">
    <property type="term" value="C:cytoplasm"/>
    <property type="evidence" value="ECO:0007669"/>
    <property type="project" value="TreeGrafter"/>
</dbReference>
<evidence type="ECO:0000313" key="2">
    <source>
        <dbReference type="EMBL" id="JAC93001.1"/>
    </source>
</evidence>
<dbReference type="InterPro" id="IPR016024">
    <property type="entry name" value="ARM-type_fold"/>
</dbReference>
<dbReference type="GO" id="GO:0006611">
    <property type="term" value="P:protein export from nucleus"/>
    <property type="evidence" value="ECO:0007669"/>
    <property type="project" value="InterPro"/>
</dbReference>
<organism evidence="2">
    <name type="scientific">Ixodes ricinus</name>
    <name type="common">Common tick</name>
    <name type="synonym">Acarus ricinus</name>
    <dbReference type="NCBI Taxonomy" id="34613"/>
    <lineage>
        <taxon>Eukaryota</taxon>
        <taxon>Metazoa</taxon>
        <taxon>Ecdysozoa</taxon>
        <taxon>Arthropoda</taxon>
        <taxon>Chelicerata</taxon>
        <taxon>Arachnida</taxon>
        <taxon>Acari</taxon>
        <taxon>Parasitiformes</taxon>
        <taxon>Ixodida</taxon>
        <taxon>Ixodoidea</taxon>
        <taxon>Ixodidae</taxon>
        <taxon>Ixodinae</taxon>
        <taxon>Ixodes</taxon>
    </lineage>
</organism>
<dbReference type="GO" id="GO:0006405">
    <property type="term" value="P:RNA export from nucleus"/>
    <property type="evidence" value="ECO:0007669"/>
    <property type="project" value="TreeGrafter"/>
</dbReference>
<dbReference type="GO" id="GO:0042565">
    <property type="term" value="C:RNA nuclear export complex"/>
    <property type="evidence" value="ECO:0007669"/>
    <property type="project" value="TreeGrafter"/>
</dbReference>
<dbReference type="GO" id="GO:0003723">
    <property type="term" value="F:RNA binding"/>
    <property type="evidence" value="ECO:0007669"/>
    <property type="project" value="TreeGrafter"/>
</dbReference>
<dbReference type="GO" id="GO:0005634">
    <property type="term" value="C:nucleus"/>
    <property type="evidence" value="ECO:0007669"/>
    <property type="project" value="TreeGrafter"/>
</dbReference>
<proteinExistence type="evidence at transcript level"/>
<dbReference type="GO" id="GO:0005049">
    <property type="term" value="F:nuclear export signal receptor activity"/>
    <property type="evidence" value="ECO:0007669"/>
    <property type="project" value="InterPro"/>
</dbReference>
<keyword evidence="2" id="KW-0675">Receptor</keyword>
<sequence length="911" mass="100624">ARKGKPGERQPLLALFSRETLDAVFSAASDAAATGALEERHFVFLKKLCHIAAHLGLLQASLWGSGKPELFPLYLDALFALLQHPSQAVNHITLPVWCAFFKHPEISALDPVRNLLPKFFKLAIEKLVRCGFPSKNDSPACAYARLEFDGDEDFAPFLGKFRTDVTEAVRLATLLNPIAGFQTASQGLQTLLAAKVDVGAEPDGGFCSPNSPSSLRWDALVQFMEGVFSRILSSPNPTPSAEEGIFLMEALLNFEMQDPTILSYALSCISTLGVFLTLAPGVMPKVLNKIFTSAAFSLPGQSKNTRSRAVRNLRRHACSGLVKLCKLHPRLLMPCFDQICSSVKRLQGEEDQLSQLENCTLMEALLVLSNEMHDFERQSEFVVRVVSPAVAILTKEELKQALSSTDTFLAFVGMTDAPVDSSTDDDKGYNRSQLVCCFSMLMALIKRCHWPTDLEVAKKGGFYCERDGAAYCRHPATAYMLSLLPSISLIMRTYNLLWTREARAKVHPAFASAYDIHDSERNAALGLRSDMDVSEPFNCKQPLDRVKSFMFNIQDYGLQILGNAGHCLGPEFYHCPGLCEALASSALAGLDQLPDYRLRPIVRSFVKPFVLHCPCELRGTVVLPLLKALFPFVFQKLNSKWENFRLKYGNCADYEDEMTEEQELLDDQLNRLLSREFLDLLAVVLLSRRQEAVPSDTMDEESEAPHVPPGSAAISELGALVLGTEDLCASVVLTVFNALHWCDTSVSFKAITLATPLLRQMQQEGLIRDEAGACYLLRCVLQGLQVLGEHDILQGLLVGLALALYLTTRPRFPGVATLLLAVPGCTPDALKAFEEKLGPGPDGKQVTEKKKKELFRKLISPIIGKNIGQQFKVAIEIMNLPPVFRPLKMMVEIDDSATVNSLPALFARDET</sequence>
<dbReference type="InterPro" id="IPR045065">
    <property type="entry name" value="XPO1/5"/>
</dbReference>
<feature type="non-terminal residue" evidence="2">
    <location>
        <position position="1"/>
    </location>
</feature>
<dbReference type="PANTHER" id="PTHR11223:SF3">
    <property type="entry name" value="EXPORTIN-5"/>
    <property type="match status" value="1"/>
</dbReference>
<feature type="domain" description="Exportin-5 C-terminal" evidence="1">
    <location>
        <begin position="39"/>
        <end position="868"/>
    </location>
</feature>
<dbReference type="EMBL" id="GBIH01001709">
    <property type="protein sequence ID" value="JAC93001.1"/>
    <property type="molecule type" value="mRNA"/>
</dbReference>
<dbReference type="InterPro" id="IPR011989">
    <property type="entry name" value="ARM-like"/>
</dbReference>
<name>A0A090X8W4_IXORI</name>
<dbReference type="Pfam" id="PF19273">
    <property type="entry name" value="Exportin-5"/>
    <property type="match status" value="1"/>
</dbReference>